<dbReference type="Proteomes" id="UP000695022">
    <property type="component" value="Unplaced"/>
</dbReference>
<dbReference type="Pfam" id="PF00028">
    <property type="entry name" value="Cadherin"/>
    <property type="match status" value="11"/>
</dbReference>
<feature type="compositionally biased region" description="Low complexity" evidence="10">
    <location>
        <begin position="2214"/>
        <end position="2223"/>
    </location>
</feature>
<dbReference type="InterPro" id="IPR001881">
    <property type="entry name" value="EGF-like_Ca-bd_dom"/>
</dbReference>
<dbReference type="InterPro" id="IPR001791">
    <property type="entry name" value="Laminin_G"/>
</dbReference>
<evidence type="ECO:0000259" key="14">
    <source>
        <dbReference type="PROSITE" id="PS50268"/>
    </source>
</evidence>
<dbReference type="InterPro" id="IPR000152">
    <property type="entry name" value="EGF-type_Asp/Asn_hydroxyl_site"/>
</dbReference>
<feature type="domain" description="EGF-like" evidence="13">
    <location>
        <begin position="1916"/>
        <end position="1952"/>
    </location>
</feature>
<evidence type="ECO:0000313" key="15">
    <source>
        <dbReference type="Proteomes" id="UP000695022"/>
    </source>
</evidence>
<dbReference type="PRINTS" id="PR00205">
    <property type="entry name" value="CADHERIN"/>
</dbReference>
<feature type="compositionally biased region" description="Low complexity" evidence="10">
    <location>
        <begin position="1095"/>
        <end position="1106"/>
    </location>
</feature>
<feature type="region of interest" description="Disordered" evidence="10">
    <location>
        <begin position="2121"/>
        <end position="2147"/>
    </location>
</feature>
<name>A0ABM1EXS6_PRICU</name>
<dbReference type="SUPFAM" id="SSF57196">
    <property type="entry name" value="EGF/Laminin"/>
    <property type="match status" value="3"/>
</dbReference>
<dbReference type="InterPro" id="IPR000742">
    <property type="entry name" value="EGF"/>
</dbReference>
<keyword evidence="9" id="KW-0245">EGF-like domain</keyword>
<evidence type="ECO:0000256" key="5">
    <source>
        <dbReference type="ARBA" id="ARBA00022989"/>
    </source>
</evidence>
<feature type="domain" description="Cadherin" evidence="14">
    <location>
        <begin position="1119"/>
        <end position="1221"/>
    </location>
</feature>
<keyword evidence="2 11" id="KW-0812">Transmembrane</keyword>
<dbReference type="SMART" id="SM00179">
    <property type="entry name" value="EGF_CA"/>
    <property type="match status" value="3"/>
</dbReference>
<evidence type="ECO:0000256" key="2">
    <source>
        <dbReference type="ARBA" id="ARBA00022692"/>
    </source>
</evidence>
<dbReference type="CDD" id="cd00054">
    <property type="entry name" value="EGF_CA"/>
    <property type="match status" value="3"/>
</dbReference>
<feature type="region of interest" description="Disordered" evidence="10">
    <location>
        <begin position="2444"/>
        <end position="2477"/>
    </location>
</feature>
<dbReference type="PROSITE" id="PS50025">
    <property type="entry name" value="LAM_G_DOMAIN"/>
    <property type="match status" value="1"/>
</dbReference>
<dbReference type="RefSeq" id="XP_014676997.1">
    <property type="nucleotide sequence ID" value="XM_014821511.1"/>
</dbReference>
<feature type="domain" description="Cadherin" evidence="14">
    <location>
        <begin position="133"/>
        <end position="238"/>
    </location>
</feature>
<dbReference type="SUPFAM" id="SSF49313">
    <property type="entry name" value="Cadherin-like"/>
    <property type="match status" value="12"/>
</dbReference>
<dbReference type="InterPro" id="IPR015919">
    <property type="entry name" value="Cadherin-like_sf"/>
</dbReference>
<accession>A0ABM1EXS6</accession>
<comment type="caution">
    <text evidence="9">Lacks conserved residue(s) required for the propagation of feature annotation.</text>
</comment>
<keyword evidence="5 11" id="KW-1133">Transmembrane helix</keyword>
<feature type="disulfide bond" evidence="9">
    <location>
        <begin position="1980"/>
        <end position="1989"/>
    </location>
</feature>
<keyword evidence="7 9" id="KW-1015">Disulfide bond</keyword>
<feature type="region of interest" description="Disordered" evidence="10">
    <location>
        <begin position="1088"/>
        <end position="1119"/>
    </location>
</feature>
<dbReference type="InterPro" id="IPR018097">
    <property type="entry name" value="EGF_Ca-bd_CS"/>
</dbReference>
<comment type="subcellular location">
    <subcellularLocation>
        <location evidence="1">Membrane</location>
    </subcellularLocation>
</comment>
<dbReference type="Gene3D" id="2.10.25.10">
    <property type="entry name" value="Laminin"/>
    <property type="match status" value="4"/>
</dbReference>
<evidence type="ECO:0000256" key="8">
    <source>
        <dbReference type="PROSITE-ProRule" id="PRU00043"/>
    </source>
</evidence>
<organism evidence="15 16">
    <name type="scientific">Priapulus caudatus</name>
    <name type="common">Priapulid worm</name>
    <dbReference type="NCBI Taxonomy" id="37621"/>
    <lineage>
        <taxon>Eukaryota</taxon>
        <taxon>Metazoa</taxon>
        <taxon>Ecdysozoa</taxon>
        <taxon>Scalidophora</taxon>
        <taxon>Priapulida</taxon>
        <taxon>Priapulimorpha</taxon>
        <taxon>Priapulimorphida</taxon>
        <taxon>Priapulidae</taxon>
        <taxon>Priapulus</taxon>
    </lineage>
</organism>
<dbReference type="Gene3D" id="2.60.40.60">
    <property type="entry name" value="Cadherins"/>
    <property type="match status" value="13"/>
</dbReference>
<dbReference type="SMART" id="SM00112">
    <property type="entry name" value="CA"/>
    <property type="match status" value="11"/>
</dbReference>
<feature type="region of interest" description="Disordered" evidence="10">
    <location>
        <begin position="2348"/>
        <end position="2423"/>
    </location>
</feature>
<sequence>VKALDNGRPQLKASVRVLIQVMDAPTALSPHAPVVAATNVSVTVMENDRVGQLVAIVEAADEDYDQLWYSITGGNKNDVFSMNGASLLLARPLDWETQSRYALSISVTDNVHTVSTWVYVEVVDVNEAPPSFSEDTYVFTTHEDAQVGASVGTVTASDSDDNRHLFYTVAAAMNDLSLSLFTIDPITGVITTSGALDREAMSQHIVTVTARDGGVPSRVTRARVIVDVDDDNDHAPEFVSDMFDGRVLETAAVGTAVVQVVAVDRDKGANAELEYAIVKGEGRRKHKSSLYYVLQHLKVALPNVVIKRHPAACRRAVYTAEIEEGVLPVTAVGGSDGAALQVIATPGVLRARRGGRNNTVEMEKTLTLLSGSDCTGRLQLGFYVEEVLTGGTYVTAVAARCQSSVVYEIVAGDNGDDANGGAPAFSVNPNSGVVTTRRALDYETRRVYNLTVRATSVVGASGATYVVRDSYAGRVSENASVGTLVMSVAPAAAAAAAADDGGGAGGPLVVRATDADANLNGVLTYEIVEADARRSFAVDAATGAVRTAAPLDREREAEAAFTVRARDAGSPRRRTVVDARVHIAVDDVNDNAPIFAAAQYEAEVLLPTYRGVVVATVAAGDADGDTVEYGIVGDDDTAFAMDAASGALSVRDPAALLEEQESSPCCSLFREERDSYDVVVECHAAGSPPQQTRAVVRVTVTDDNDNAPMFVNQPYHTMVSVDVEPGSVVAKVEAIDRDLGRNGSVTYDLVARGNVSAFLLNVTTGVLTVARPLTDAADAVRHNLTVVAADDGEPRQTTNVSVIVEVVARAVPMFESLHYEVTIPENIEIYTPIISRGRRNIHPIIMSGQQHPSDSKLMYSISTADIYNEFAVDFNIGVVTVIDALDYETTPRYQLTVRTTDTMTGAFAETTVAIALGDVNDNAPAFRRTNYVFAASEAAPVGSSVAAVTASDADAGANRLVHYRLQAHPDDPVATDVFRVDASTGTIYTKQNLDYERQTLHRLLVVAVDSGSPPLSCEATVWVKVVDVNDNPPAFSQLAYNCTMDEEAESGQFVTMVTAYDPDTTDWGKLLYSITGRNENQLFAIEEKTGNGPESTSPSLSSTFRSARTRNRHGLPSSKQAKYEISFKENQPMGAAVVTVTAKDEDRDSYGNVSYTLVGDHQRELFSIDAATGEITANVVMDREERTDYELHVMAEDGGGRTGFTTVSVYVTDEQDSAPVFLASQYRASVHTNVTVGTGILKNEVHQFFVRASDGGMDADVPVEVMVMGEDDVAPSILHPTKPYFIKEDEPVGTAIATIPARGSSRLSYSIVPGTLPHTNSPATFSVDEQGRVMVIRDLDREETDHYTLTIMTETLSSPPLVDLTEVHIKVMDVNDNPPAFEENPYRVRLAESSPVGTQVARVYASDPDLGPNGEVSYHLENKDKKVAKTFAVDAKTGWVSLRARVDKEASATHTLVVRASDAGIPTPLSQTTRVIVQSGVAVRLARTSPAAFLERHRDAFVRALKAALSVRARDIVIIGIQPAPRDDDNDDLRPRRDLDEPNNDLRSRRDLDDDDADLDVLFAVALARGENSYHKRDPCVRGVCREKLVMDDRDVVSVVTATQSFVSPVHRRRHDCYCTEGFGGERCDVEINICSRQPCPSFKMCVPDLSPAGYMCVCADGKTGPTCNDDVDRNCVDIDCIDKRKPLNFNGTSYVRYTLVNLIDRQLSLSLSIRTAAERGVLMYARPDSVDYSILEVVNGLVQYRFDCGSGEGLVRVNHVYVNDGRWHELSVKRNQKEAEVNVDGKFSAFGAVPGTNDVLNLNSHDVYFGAAVKEERRGGGGGGGGGGGAMSNGFKGCMDNIHVDGMNLPRAGANSVAELRRLVNISFECQRNLVPGYCGAQRCMNGGSCLEMSHGLFMCECVTPRYRGRYCERDTDPCASSPCLHGGSCHNAGVLGPKCVCRGFEGLLCESDINECHDAPCLNGGTCTNTHGFFRCECPQHTSGETCGEIVHVPNITAARSNIWTAIGVGGLVLITILLAVMFIVCRKCRRRRRAKHCHSNVITTSVHRDGANELILNSHSVEYKRINKLQNSDAAAAQQQHALLLPPSVPPRPTSYTPSTHDSVRTLNNFDSLRNYGSAADELDGTHKYPGGGGGEEEEGKSKQDKTYRIALLVYHRDNDGNAHNPKWDYPNIPVEPRYWDAGKPHNAEVKQPEPHVDTPPVGKTRAHPTSAASNLSSLSSLPAVSEEDLPGYHWDCSDWAPSNNLPNIREISMQELPDSRSASVHSSESNTHAGGATDEKDATETTPFLSKDNDEFDYPETGEVESEYVGDSEFADNEFDLDDDLDLPLDFSHRPNINAMIDSLNFADDDDDDPQGAPPSPQPPPEHNYEMHPNEYLPAWPSEPADLAAAPPGDDPAGEAARRNNRLSEYTNESECGEGAASVSAVSALDDVSLSMGGLTSTNASCSDISGLCEIDDDDDDFEDEDEDEDADEADAQLRALAERIKGGGGGGGIVVQQTQV</sequence>
<dbReference type="PROSITE" id="PS00232">
    <property type="entry name" value="CADHERIN_1"/>
    <property type="match status" value="5"/>
</dbReference>
<dbReference type="CDD" id="cd00110">
    <property type="entry name" value="LamG"/>
    <property type="match status" value="1"/>
</dbReference>
<dbReference type="PROSITE" id="PS00022">
    <property type="entry name" value="EGF_1"/>
    <property type="match status" value="2"/>
</dbReference>
<feature type="region of interest" description="Disordered" evidence="10">
    <location>
        <begin position="1527"/>
        <end position="1551"/>
    </location>
</feature>
<evidence type="ECO:0000256" key="11">
    <source>
        <dbReference type="SAM" id="Phobius"/>
    </source>
</evidence>
<feature type="compositionally biased region" description="Polar residues" evidence="10">
    <location>
        <begin position="2097"/>
        <end position="2107"/>
    </location>
</feature>
<evidence type="ECO:0000256" key="6">
    <source>
        <dbReference type="ARBA" id="ARBA00023136"/>
    </source>
</evidence>
<dbReference type="Gene3D" id="2.60.120.200">
    <property type="match status" value="1"/>
</dbReference>
<feature type="domain" description="Cadherin" evidence="14">
    <location>
        <begin position="405"/>
        <end position="456"/>
    </location>
</feature>
<feature type="domain" description="Cadherin" evidence="14">
    <location>
        <begin position="596"/>
        <end position="710"/>
    </location>
</feature>
<dbReference type="SMART" id="SM00282">
    <property type="entry name" value="LamG"/>
    <property type="match status" value="1"/>
</dbReference>
<evidence type="ECO:0000256" key="7">
    <source>
        <dbReference type="ARBA" id="ARBA00023157"/>
    </source>
</evidence>
<feature type="non-terminal residue" evidence="16">
    <location>
        <position position="1"/>
    </location>
</feature>
<feature type="transmembrane region" description="Helical" evidence="11">
    <location>
        <begin position="2005"/>
        <end position="2028"/>
    </location>
</feature>
<feature type="disulfide bond" evidence="9">
    <location>
        <begin position="1640"/>
        <end position="1657"/>
    </location>
</feature>
<gene>
    <name evidence="16" type="primary">LOC106816870</name>
</gene>
<dbReference type="PROSITE" id="PS00010">
    <property type="entry name" value="ASX_HYDROXYL"/>
    <property type="match status" value="1"/>
</dbReference>
<feature type="domain" description="Cadherin" evidence="14">
    <location>
        <begin position="1382"/>
        <end position="1478"/>
    </location>
</feature>
<feature type="region of interest" description="Disordered" evidence="10">
    <location>
        <begin position="2088"/>
        <end position="2107"/>
    </location>
</feature>
<feature type="region of interest" description="Disordered" evidence="10">
    <location>
        <begin position="2260"/>
        <end position="2304"/>
    </location>
</feature>
<dbReference type="PANTHER" id="PTHR24026:SF125">
    <property type="entry name" value="FAT-LIKE CADHERIN-RELATED TUMOR SUPPRESSOR HOMOLOG"/>
    <property type="match status" value="1"/>
</dbReference>
<dbReference type="InterPro" id="IPR013320">
    <property type="entry name" value="ConA-like_dom_sf"/>
</dbReference>
<feature type="compositionally biased region" description="Polar residues" evidence="10">
    <location>
        <begin position="2264"/>
        <end position="2276"/>
    </location>
</feature>
<dbReference type="PANTHER" id="PTHR24026">
    <property type="entry name" value="FAT ATYPICAL CADHERIN-RELATED"/>
    <property type="match status" value="1"/>
</dbReference>
<feature type="region of interest" description="Disordered" evidence="10">
    <location>
        <begin position="2186"/>
        <end position="2223"/>
    </location>
</feature>
<dbReference type="GeneID" id="106816870"/>
<protein>
    <submittedName>
        <fullName evidence="16">LOW QUALITY PROTEIN: protocadherin Fat 1-like</fullName>
    </submittedName>
</protein>
<evidence type="ECO:0000256" key="1">
    <source>
        <dbReference type="ARBA" id="ARBA00004370"/>
    </source>
</evidence>
<feature type="domain" description="Cadherin" evidence="14">
    <location>
        <begin position="927"/>
        <end position="1035"/>
    </location>
</feature>
<feature type="compositionally biased region" description="Basic and acidic residues" evidence="10">
    <location>
        <begin position="1532"/>
        <end position="1551"/>
    </location>
</feature>
<dbReference type="CDD" id="cd11304">
    <property type="entry name" value="Cadherin_repeat"/>
    <property type="match status" value="12"/>
</dbReference>
<evidence type="ECO:0000256" key="4">
    <source>
        <dbReference type="ARBA" id="ARBA00022837"/>
    </source>
</evidence>
<dbReference type="InterPro" id="IPR002126">
    <property type="entry name" value="Cadherin-like_dom"/>
</dbReference>
<feature type="domain" description="EGF-like" evidence="13">
    <location>
        <begin position="1631"/>
        <end position="1669"/>
    </location>
</feature>
<feature type="compositionally biased region" description="Pro residues" evidence="10">
    <location>
        <begin position="2360"/>
        <end position="2370"/>
    </location>
</feature>
<feature type="domain" description="Cadherin" evidence="14">
    <location>
        <begin position="467"/>
        <end position="595"/>
    </location>
</feature>
<dbReference type="Pfam" id="PF02210">
    <property type="entry name" value="Laminin_G_2"/>
    <property type="match status" value="1"/>
</dbReference>
<dbReference type="PROSITE" id="PS50268">
    <property type="entry name" value="CADHERIN_2"/>
    <property type="match status" value="12"/>
</dbReference>
<feature type="domain" description="EGF-like" evidence="13">
    <location>
        <begin position="1954"/>
        <end position="1990"/>
    </location>
</feature>
<keyword evidence="3" id="KW-0677">Repeat</keyword>
<dbReference type="SMART" id="SM00181">
    <property type="entry name" value="EGF"/>
    <property type="match status" value="5"/>
</dbReference>
<keyword evidence="15" id="KW-1185">Reference proteome</keyword>
<evidence type="ECO:0000313" key="16">
    <source>
        <dbReference type="RefSeq" id="XP_014676997.1"/>
    </source>
</evidence>
<feature type="domain" description="Cadherin" evidence="14">
    <location>
        <begin position="711"/>
        <end position="814"/>
    </location>
</feature>
<keyword evidence="6 11" id="KW-0472">Membrane</keyword>
<feature type="compositionally biased region" description="Basic and acidic residues" evidence="10">
    <location>
        <begin position="2186"/>
        <end position="2200"/>
    </location>
</feature>
<feature type="domain" description="Cadherin" evidence="14">
    <location>
        <begin position="36"/>
        <end position="132"/>
    </location>
</feature>
<proteinExistence type="predicted"/>
<feature type="domain" description="EGF-like" evidence="13">
    <location>
        <begin position="1876"/>
        <end position="1914"/>
    </location>
</feature>
<evidence type="ECO:0000256" key="3">
    <source>
        <dbReference type="ARBA" id="ARBA00022737"/>
    </source>
</evidence>
<dbReference type="PROSITE" id="PS01187">
    <property type="entry name" value="EGF_CA"/>
    <property type="match status" value="1"/>
</dbReference>
<dbReference type="SUPFAM" id="SSF49899">
    <property type="entry name" value="Concanavalin A-like lectins/glucanases"/>
    <property type="match status" value="1"/>
</dbReference>
<feature type="domain" description="Laminin G" evidence="12">
    <location>
        <begin position="1685"/>
        <end position="1871"/>
    </location>
</feature>
<feature type="disulfide bond" evidence="9">
    <location>
        <begin position="1659"/>
        <end position="1668"/>
    </location>
</feature>
<feature type="compositionally biased region" description="Low complexity" evidence="10">
    <location>
        <begin position="2387"/>
        <end position="2396"/>
    </location>
</feature>
<reference evidence="16" key="1">
    <citation type="submission" date="2025-08" db="UniProtKB">
        <authorList>
            <consortium name="RefSeq"/>
        </authorList>
    </citation>
    <scope>IDENTIFICATION</scope>
</reference>
<feature type="compositionally biased region" description="Acidic residues" evidence="10">
    <location>
        <begin position="2458"/>
        <end position="2477"/>
    </location>
</feature>
<keyword evidence="4 8" id="KW-0106">Calcium</keyword>
<evidence type="ECO:0000259" key="12">
    <source>
        <dbReference type="PROSITE" id="PS50025"/>
    </source>
</evidence>
<feature type="domain" description="Cadherin" evidence="14">
    <location>
        <begin position="815"/>
        <end position="926"/>
    </location>
</feature>
<evidence type="ECO:0000256" key="9">
    <source>
        <dbReference type="PROSITE-ProRule" id="PRU00076"/>
    </source>
</evidence>
<dbReference type="PROSITE" id="PS50026">
    <property type="entry name" value="EGF_3"/>
    <property type="match status" value="4"/>
</dbReference>
<feature type="domain" description="Cadherin" evidence="14">
    <location>
        <begin position="1278"/>
        <end position="1381"/>
    </location>
</feature>
<evidence type="ECO:0000256" key="10">
    <source>
        <dbReference type="SAM" id="MobiDB-lite"/>
    </source>
</evidence>
<feature type="domain" description="Cadherin" evidence="14">
    <location>
        <begin position="1036"/>
        <end position="1090"/>
    </location>
</feature>
<evidence type="ECO:0000259" key="13">
    <source>
        <dbReference type="PROSITE" id="PS50026"/>
    </source>
</evidence>
<dbReference type="InterPro" id="IPR020894">
    <property type="entry name" value="Cadherin_CS"/>
</dbReference>